<comment type="similarity">
    <text evidence="3">Belongs to the AccD/PCCB family.</text>
</comment>
<feature type="zinc finger region" description="C4-type" evidence="3">
    <location>
        <begin position="64"/>
        <end position="86"/>
    </location>
</feature>
<keyword evidence="3" id="KW-0275">Fatty acid biosynthesis</keyword>
<keyword evidence="3" id="KW-0547">Nucleotide-binding</keyword>
<dbReference type="InterPro" id="IPR029045">
    <property type="entry name" value="ClpP/crotonase-like_dom_sf"/>
</dbReference>
<dbReference type="GO" id="GO:0008270">
    <property type="term" value="F:zinc ion binding"/>
    <property type="evidence" value="ECO:0007669"/>
    <property type="project" value="UniProtKB-UniRule"/>
</dbReference>
<dbReference type="PROSITE" id="PS50980">
    <property type="entry name" value="COA_CT_NTER"/>
    <property type="match status" value="1"/>
</dbReference>
<accession>A0A097KQ61</accession>
<dbReference type="SUPFAM" id="SSF52096">
    <property type="entry name" value="ClpP/crotonase"/>
    <property type="match status" value="1"/>
</dbReference>
<keyword evidence="3" id="KW-0444">Lipid biosynthesis</keyword>
<comment type="subunit">
    <text evidence="3">Acetyl-CoA carboxylase is a heterohexamer composed of biotin carboxyl carrier protein, biotin carboxylase and two subunits each of ACCase subunit alpha and ACCase plastid-coded subunit beta (accD).</text>
</comment>
<keyword evidence="3" id="KW-0067">ATP-binding</keyword>
<comment type="catalytic activity">
    <reaction evidence="3">
        <text>N(6)-carboxybiotinyl-L-lysyl-[protein] + acetyl-CoA = N(6)-biotinyl-L-lysyl-[protein] + malonyl-CoA</text>
        <dbReference type="Rhea" id="RHEA:54728"/>
        <dbReference type="Rhea" id="RHEA-COMP:10505"/>
        <dbReference type="Rhea" id="RHEA-COMP:10506"/>
        <dbReference type="ChEBI" id="CHEBI:57288"/>
        <dbReference type="ChEBI" id="CHEBI:57384"/>
        <dbReference type="ChEBI" id="CHEBI:83144"/>
        <dbReference type="ChEBI" id="CHEBI:83145"/>
        <dbReference type="EC" id="2.1.3.15"/>
    </reaction>
</comment>
<comment type="subcellular location">
    <subcellularLocation>
        <location evidence="3">Plastid</location>
        <location evidence="3">Chloroplast stroma</location>
    </subcellularLocation>
</comment>
<name>A0A097KQ61_BOTBR</name>
<dbReference type="GO" id="GO:0016743">
    <property type="term" value="F:carboxyl- or carbamoyltransferase activity"/>
    <property type="evidence" value="ECO:0007669"/>
    <property type="project" value="UniProtKB-UniRule"/>
</dbReference>
<dbReference type="Gene3D" id="3.90.226.10">
    <property type="entry name" value="2-enoyl-CoA Hydratase, Chain A, domain 1"/>
    <property type="match status" value="1"/>
</dbReference>
<dbReference type="PRINTS" id="PR01070">
    <property type="entry name" value="ACCCTRFRASEB"/>
</dbReference>
<dbReference type="EC" id="2.1.3.15" evidence="3"/>
<gene>
    <name evidence="3 6" type="primary">accD</name>
</gene>
<dbReference type="NCBIfam" id="TIGR00515">
    <property type="entry name" value="accD"/>
    <property type="match status" value="1"/>
</dbReference>
<dbReference type="HAMAP" id="MF_01395">
    <property type="entry name" value="AcetylCoA_CT_beta"/>
    <property type="match status" value="1"/>
</dbReference>
<dbReference type="InterPro" id="IPR034733">
    <property type="entry name" value="AcCoA_carboxyl_beta"/>
</dbReference>
<dbReference type="GeneID" id="22160879"/>
<dbReference type="InterPro" id="IPR011762">
    <property type="entry name" value="COA_CT_N"/>
</dbReference>
<dbReference type="AlphaFoldDB" id="A0A097KQ61"/>
<feature type="binding site" evidence="3">
    <location>
        <position position="67"/>
    </location>
    <ligand>
        <name>Zn(2+)</name>
        <dbReference type="ChEBI" id="CHEBI:29105"/>
    </ligand>
</feature>
<sequence>MVYVPYDYYDPNYKYIYSKDGELLNPPGLTVLEYLKQQRKIKDLLNPLSMGERGDPSIGLWTRCEDCGTVLYIRHLHENDDLCMHCGFHMKMSSTARIKLLVDEGSWRPLFESMSSCDPLEFEDYDVYIERMTRSQKNTQMQDAVQTGTAFIDTIPVALAVMDFAFMGGSMGSVVGEKITRLIEYATQRGLTLVIVCASGGARMQEGSLSLVQMAKISAALFHHQNCARIPYATLLTSPTTGGVTASFGMLADFILTEPKSLIGFAGRRVIEATIGEVLPANFQTAEYMMERGQVDVMVERKHIREVLSNLLWPATHGYYKRYGFIPMGGNDGLTSVLEERVRRLWLTEYLEEKSKSKTNYPMVKEPEELINKLSLVDTDNDGVVATTLVENQEIEASAAETKVSKTGEVLQPEGLLGTEKLEPEAPTSQPFQGVFYPKQGLPYSDYELEQMVDPKDLFTNRVVLKNRNEFPFGMLKDLQSLSTLVKTTGDGKGNFVINKGRPALQPTRLLTKTRYFEKVEQWFGNLSSQKAYRELLLNFESVFNMFTQEIASREGNRCESIPFQFNYDRDSESKQLNVLDEAIAFAKVQSVRWKAFYLAFSLPPKIEFFKNYSIGFSSSLESEDYEMANENKFYYRVLLKKANLLETREADQLEDPTLGENEKIAKRKADQKAKEEAERVKAEIEANLQFVLQQRLDKLKPAKKAKKSKITSIYKKIKG</sequence>
<dbReference type="InterPro" id="IPR000438">
    <property type="entry name" value="Acetyl_CoA_COase_Trfase_b_su"/>
</dbReference>
<evidence type="ECO:0000256" key="4">
    <source>
        <dbReference type="SAM" id="Coils"/>
    </source>
</evidence>
<dbReference type="GO" id="GO:0005524">
    <property type="term" value="F:ATP binding"/>
    <property type="evidence" value="ECO:0007669"/>
    <property type="project" value="UniProtKB-KW"/>
</dbReference>
<feature type="coiled-coil region" evidence="4">
    <location>
        <begin position="666"/>
        <end position="695"/>
    </location>
</feature>
<keyword evidence="6" id="KW-0934">Plastid</keyword>
<dbReference type="GO" id="GO:0006633">
    <property type="term" value="P:fatty acid biosynthetic process"/>
    <property type="evidence" value="ECO:0007669"/>
    <property type="project" value="UniProtKB-KW"/>
</dbReference>
<keyword evidence="3" id="KW-0443">Lipid metabolism</keyword>
<proteinExistence type="inferred from homology"/>
<comment type="pathway">
    <text evidence="3">Lipid metabolism; malonyl-CoA biosynthesis; malonyl-CoA from acetyl-CoA: step 1/1.</text>
</comment>
<comment type="cofactor">
    <cofactor evidence="3">
        <name>Zn(2+)</name>
        <dbReference type="ChEBI" id="CHEBI:29105"/>
    </cofactor>
    <text evidence="3">Binds 1 zinc ion per subunit.</text>
</comment>
<feature type="binding site" evidence="3">
    <location>
        <position position="64"/>
    </location>
    <ligand>
        <name>Zn(2+)</name>
        <dbReference type="ChEBI" id="CHEBI:29105"/>
    </ligand>
</feature>
<evidence type="ECO:0000313" key="6">
    <source>
        <dbReference type="EMBL" id="AIT95305.1"/>
    </source>
</evidence>
<dbReference type="Pfam" id="PF01039">
    <property type="entry name" value="Carboxyl_trans"/>
    <property type="match status" value="1"/>
</dbReference>
<dbReference type="GO" id="GO:0003989">
    <property type="term" value="F:acetyl-CoA carboxylase activity"/>
    <property type="evidence" value="ECO:0007669"/>
    <property type="project" value="InterPro"/>
</dbReference>
<keyword evidence="4" id="KW-0175">Coiled coil</keyword>
<feature type="binding site" evidence="3">
    <location>
        <position position="83"/>
    </location>
    <ligand>
        <name>Zn(2+)</name>
        <dbReference type="ChEBI" id="CHEBI:29105"/>
    </ligand>
</feature>
<dbReference type="PANTHER" id="PTHR42995:SF5">
    <property type="entry name" value="ACETYL-COENZYME A CARBOXYLASE CARBOXYL TRANSFERASE SUBUNIT BETA, CHLOROPLASTIC"/>
    <property type="match status" value="1"/>
</dbReference>
<geneLocation type="chloroplast" evidence="6"/>
<comment type="subunit">
    <text evidence="1">Acetyl-CoA carboxylase is a heterohexamer composed of biotin carboxyl carrier protein, biotin carboxylase and 2 subunits each of ACCase subunit alpha and ACCase plastid-coded subunit beta (accD).</text>
</comment>
<evidence type="ECO:0000259" key="5">
    <source>
        <dbReference type="PROSITE" id="PS50980"/>
    </source>
</evidence>
<keyword evidence="6" id="KW-0150">Chloroplast</keyword>
<protein>
    <recommendedName>
        <fullName evidence="3">Acetyl-coenzyme A carboxylase carboxyl transferase subunit beta, chloroplastic</fullName>
        <shortName evidence="3">ACCase subunit beta</shortName>
        <shortName evidence="3">Acetyl-CoA carboxylase carboxyltransferase subunit beta</shortName>
        <ecNumber evidence="3">2.1.3.15</ecNumber>
    </recommendedName>
</protein>
<dbReference type="EMBL" id="KM462884">
    <property type="protein sequence ID" value="AIT95305.1"/>
    <property type="molecule type" value="Genomic_DNA"/>
</dbReference>
<keyword evidence="3" id="KW-0276">Fatty acid metabolism</keyword>
<evidence type="ECO:0000256" key="3">
    <source>
        <dbReference type="HAMAP-Rule" id="MF_01395"/>
    </source>
</evidence>
<dbReference type="GO" id="GO:0009570">
    <property type="term" value="C:chloroplast stroma"/>
    <property type="evidence" value="ECO:0007669"/>
    <property type="project" value="UniProtKB-SubCell"/>
</dbReference>
<dbReference type="UniPathway" id="UPA00655">
    <property type="reaction ID" value="UER00711"/>
</dbReference>
<feature type="binding site" evidence="3">
    <location>
        <position position="86"/>
    </location>
    <ligand>
        <name>Zn(2+)</name>
        <dbReference type="ChEBI" id="CHEBI:29105"/>
    </ligand>
</feature>
<evidence type="ECO:0000256" key="2">
    <source>
        <dbReference type="ARBA" id="ARBA00022679"/>
    </source>
</evidence>
<keyword evidence="2 3" id="KW-0808">Transferase</keyword>
<organism evidence="6">
    <name type="scientific">Botryococcus braunii</name>
    <name type="common">Green alga</name>
    <dbReference type="NCBI Taxonomy" id="38881"/>
    <lineage>
        <taxon>Eukaryota</taxon>
        <taxon>Viridiplantae</taxon>
        <taxon>Chlorophyta</taxon>
        <taxon>core chlorophytes</taxon>
        <taxon>Trebouxiophyceae</taxon>
        <taxon>Trebouxiophyceae incertae sedis</taxon>
        <taxon>Elliptochloris clade</taxon>
        <taxon>Botryococcus</taxon>
    </lineage>
</organism>
<dbReference type="RefSeq" id="YP_009106496.1">
    <property type="nucleotide sequence ID" value="NC_025545.1"/>
</dbReference>
<feature type="domain" description="CoA carboxyltransferase N-terminal" evidence="5">
    <location>
        <begin position="60"/>
        <end position="330"/>
    </location>
</feature>
<keyword evidence="3" id="KW-0479">Metal-binding</keyword>
<dbReference type="GO" id="GO:0009317">
    <property type="term" value="C:acetyl-CoA carboxylase complex"/>
    <property type="evidence" value="ECO:0007669"/>
    <property type="project" value="InterPro"/>
</dbReference>
<keyword evidence="3" id="KW-0862">Zinc</keyword>
<dbReference type="GO" id="GO:2001295">
    <property type="term" value="P:malonyl-CoA biosynthetic process"/>
    <property type="evidence" value="ECO:0007669"/>
    <property type="project" value="UniProtKB-UniRule"/>
</dbReference>
<comment type="function">
    <text evidence="3">Component of the acetyl coenzyme A carboxylase (ACC) complex. Biotin carboxylase (BC) catalyzes the carboxylation of biotin on its carrier protein (BCCP) and then the CO(2) group is transferred by the transcarboxylase to acetyl-CoA to form malonyl-CoA.</text>
</comment>
<dbReference type="PANTHER" id="PTHR42995">
    <property type="entry name" value="ACETYL-COENZYME A CARBOXYLASE CARBOXYL TRANSFERASE SUBUNIT BETA, CHLOROPLASTIC"/>
    <property type="match status" value="1"/>
</dbReference>
<keyword evidence="3" id="KW-0863">Zinc-finger</keyword>
<evidence type="ECO:0000256" key="1">
    <source>
        <dbReference type="ARBA" id="ARBA00011842"/>
    </source>
</evidence>
<reference evidence="6" key="1">
    <citation type="journal article" date="2014" name="BMC Evol. Biol.">
        <title>Chloroplast phylogenomic analysis resolves deep-level relationships within the green algal class Trebouxiophyceae.</title>
        <authorList>
            <person name="Lemieux C."/>
            <person name="Otis C."/>
            <person name="Turmel M."/>
        </authorList>
    </citation>
    <scope>NUCLEOTIDE SEQUENCE</scope>
</reference>